<organism evidence="1 2">
    <name type="scientific">Polymorphum gilvum (strain LMG 25793 / CGMCC 1.9160 / SL003B-26A1)</name>
    <dbReference type="NCBI Taxonomy" id="991905"/>
    <lineage>
        <taxon>Bacteria</taxon>
        <taxon>Pseudomonadati</taxon>
        <taxon>Pseudomonadota</taxon>
        <taxon>Alphaproteobacteria</taxon>
        <taxon>Rhodobacterales</taxon>
        <taxon>Paracoccaceae</taxon>
        <taxon>Polymorphum</taxon>
    </lineage>
</organism>
<dbReference type="PATRIC" id="fig|991905.3.peg.88"/>
<evidence type="ECO:0000313" key="1">
    <source>
        <dbReference type="EMBL" id="ADZ68524.1"/>
    </source>
</evidence>
<proteinExistence type="predicted"/>
<dbReference type="KEGG" id="pgv:SL003B_0085"/>
<reference evidence="1 2" key="1">
    <citation type="journal article" date="2011" name="J. Bacteriol.">
        <title>Complete genome sequence of Polymorphum gilvum SL003B-26A1T, a crude oil-degrading bacterium from oil-polluted saline soil.</title>
        <authorList>
            <person name="Li S.G."/>
            <person name="Tang Y.Q."/>
            <person name="Nie Y."/>
            <person name="Cai M."/>
            <person name="Wu X.L."/>
        </authorList>
    </citation>
    <scope>NUCLEOTIDE SEQUENCE [LARGE SCALE GENOMIC DNA]</scope>
    <source>
        <strain evidence="2">LMG 25793 / CGMCC 1.9160 / SL003B-26A1</strain>
    </source>
</reference>
<gene>
    <name evidence="1" type="ordered locus">SL003B_0085</name>
</gene>
<dbReference type="Proteomes" id="UP000008130">
    <property type="component" value="Chromosome"/>
</dbReference>
<evidence type="ECO:0000313" key="2">
    <source>
        <dbReference type="Proteomes" id="UP000008130"/>
    </source>
</evidence>
<dbReference type="RefSeq" id="WP_013650848.1">
    <property type="nucleotide sequence ID" value="NC_015259.1"/>
</dbReference>
<protein>
    <submittedName>
        <fullName evidence="1">Uncharacterized protein</fullName>
    </submittedName>
</protein>
<dbReference type="eggNOG" id="ENOG50337VE">
    <property type="taxonomic scope" value="Bacteria"/>
</dbReference>
<dbReference type="HOGENOM" id="CLU_2193883_0_0_5"/>
<dbReference type="OrthoDB" id="6896393at2"/>
<dbReference type="AlphaFoldDB" id="F2IZA1"/>
<accession>F2IZA1</accession>
<keyword evidence="2" id="KW-1185">Reference proteome</keyword>
<sequence>MSNQCRNWQAWLNTMPPPPDELHVVGDVIVGNPGISAHLTMREPQGSNPAVLLLDLHLVQQPGMWLQVMTCVQARFDRVLTPESTRPTSVEIFQDGTRIALIDTIDVVS</sequence>
<dbReference type="EMBL" id="CP002568">
    <property type="protein sequence ID" value="ADZ68524.1"/>
    <property type="molecule type" value="Genomic_DNA"/>
</dbReference>
<name>F2IZA1_POLGS</name>